<sequence>MIQKEWNGAERLTLRIPESVIESYKLFGLGGFTKITLKDKRNKPTAFEFYQFICWHRDQFPRILSDLSSKVKVLEDDS</sequence>
<evidence type="ECO:0000313" key="1">
    <source>
        <dbReference type="Proteomes" id="UP000887540"/>
    </source>
</evidence>
<accession>A0A914BZ82</accession>
<organism evidence="1 2">
    <name type="scientific">Acrobeloides nanus</name>
    <dbReference type="NCBI Taxonomy" id="290746"/>
    <lineage>
        <taxon>Eukaryota</taxon>
        <taxon>Metazoa</taxon>
        <taxon>Ecdysozoa</taxon>
        <taxon>Nematoda</taxon>
        <taxon>Chromadorea</taxon>
        <taxon>Rhabditida</taxon>
        <taxon>Tylenchina</taxon>
        <taxon>Cephalobomorpha</taxon>
        <taxon>Cephaloboidea</taxon>
        <taxon>Cephalobidae</taxon>
        <taxon>Acrobeloides</taxon>
    </lineage>
</organism>
<dbReference type="AlphaFoldDB" id="A0A914BZ82"/>
<protein>
    <submittedName>
        <fullName evidence="2">Uncharacterized protein</fullName>
    </submittedName>
</protein>
<reference evidence="2" key="1">
    <citation type="submission" date="2022-11" db="UniProtKB">
        <authorList>
            <consortium name="WormBaseParasite"/>
        </authorList>
    </citation>
    <scope>IDENTIFICATION</scope>
</reference>
<keyword evidence="1" id="KW-1185">Reference proteome</keyword>
<dbReference type="WBParaSite" id="ACRNAN_Path_1344.g5274.t1">
    <property type="protein sequence ID" value="ACRNAN_Path_1344.g5274.t1"/>
    <property type="gene ID" value="ACRNAN_Path_1344.g5274"/>
</dbReference>
<evidence type="ECO:0000313" key="2">
    <source>
        <dbReference type="WBParaSite" id="ACRNAN_Path_1344.g5274.t1"/>
    </source>
</evidence>
<dbReference type="Proteomes" id="UP000887540">
    <property type="component" value="Unplaced"/>
</dbReference>
<name>A0A914BZ82_9BILA</name>
<proteinExistence type="predicted"/>